<dbReference type="PANTHER" id="PTHR43399:SF4">
    <property type="entry name" value="CELL WALL-ASSOCIATED PROTEASE"/>
    <property type="match status" value="1"/>
</dbReference>
<evidence type="ECO:0000313" key="12">
    <source>
        <dbReference type="EMBL" id="KAF4668945.1"/>
    </source>
</evidence>
<gene>
    <name evidence="13" type="primary">SUB2_13</name>
    <name evidence="12" type="synonym">SUB2_7</name>
    <name evidence="13" type="ORF">FOL46_009529</name>
    <name evidence="12" type="ORF">FOZ61_005456</name>
</gene>
<name>A0A7J6MLI5_PEROL</name>
<keyword evidence="10" id="KW-0732">Signal</keyword>
<feature type="compositionally biased region" description="Low complexity" evidence="9">
    <location>
        <begin position="479"/>
        <end position="494"/>
    </location>
</feature>
<dbReference type="Pfam" id="PF00082">
    <property type="entry name" value="Peptidase_S8"/>
    <property type="match status" value="1"/>
</dbReference>
<dbReference type="InterPro" id="IPR022398">
    <property type="entry name" value="Peptidase_S8_His-AS"/>
</dbReference>
<evidence type="ECO:0000256" key="4">
    <source>
        <dbReference type="ARBA" id="ARBA00022825"/>
    </source>
</evidence>
<dbReference type="PANTHER" id="PTHR43399">
    <property type="entry name" value="SUBTILISIN-RELATED"/>
    <property type="match status" value="1"/>
</dbReference>
<dbReference type="Proteomes" id="UP000570595">
    <property type="component" value="Unassembled WGS sequence"/>
</dbReference>
<sequence>MHLLSPLIIILSITARLVAGGGPSEAAILSITKRHSATLASTESSADVESIDVRDLPAMLSRTGQNRRLGSPRVEDCLSLNSAVDTMSHIRIQAVLVEFCGLTPSEVCEYAAIAGDALDLNIICEPNFSVTLEKPEVATVHAITTATLDGVNDTYASLQTGLAEMEVPEAWQLVKESGKSSSDDEIIVAVFDSGVDDQHEDLRDSMWTGPGGSHGYNFVGDSTDVSDRLGHGTHCAGTIAAHRNNGRGITGIAEAKLMSLNICDDSGACNVLLVFRAFEYALEHGARISSHSYLADTGAALLEEAYKNAGATGHVMIFAAGNDNQEIGTSNYPCTLSRFIPTSVCVTHVNLDEPDKYMLAKKANYGPYVDMAAPGIGVLSTLPNSEYGYMSGSSMAAPHVAGVAGVLASMNLTGEDIIRALRASVLPLSESNTKFLKDGGGFLNARQAVVNALTLLNGGQVTTRRWGSETTQVLPSGAPESESSTSVSPTRTVPSSGHTITNVLWTSVLLLLLIFWA</sequence>
<evidence type="ECO:0000256" key="2">
    <source>
        <dbReference type="ARBA" id="ARBA00022670"/>
    </source>
</evidence>
<keyword evidence="5" id="KW-0865">Zymogen</keyword>
<evidence type="ECO:0000256" key="9">
    <source>
        <dbReference type="SAM" id="MobiDB-lite"/>
    </source>
</evidence>
<dbReference type="EMBL" id="JABAHT010000030">
    <property type="protein sequence ID" value="KAF4668945.1"/>
    <property type="molecule type" value="Genomic_DNA"/>
</dbReference>
<feature type="active site" description="Charge relay system" evidence="8">
    <location>
        <position position="394"/>
    </location>
</feature>
<dbReference type="Proteomes" id="UP000572268">
    <property type="component" value="Unassembled WGS sequence"/>
</dbReference>
<dbReference type="EMBL" id="JABANN010000088">
    <property type="protein sequence ID" value="KAF4672070.1"/>
    <property type="molecule type" value="Genomic_DNA"/>
</dbReference>
<dbReference type="PROSITE" id="PS00137">
    <property type="entry name" value="SUBTILASE_HIS"/>
    <property type="match status" value="1"/>
</dbReference>
<feature type="active site" description="Charge relay system" evidence="8">
    <location>
        <position position="231"/>
    </location>
</feature>
<proteinExistence type="inferred from homology"/>
<dbReference type="PRINTS" id="PR00723">
    <property type="entry name" value="SUBTILISIN"/>
</dbReference>
<comment type="caution">
    <text evidence="13">The sequence shown here is derived from an EMBL/GenBank/DDBJ whole genome shotgun (WGS) entry which is preliminary data.</text>
</comment>
<feature type="chain" id="PRO_5033594202" description="subtilisin" evidence="10">
    <location>
        <begin position="21"/>
        <end position="517"/>
    </location>
</feature>
<evidence type="ECO:0000256" key="7">
    <source>
        <dbReference type="ARBA" id="ARBA00023619"/>
    </source>
</evidence>
<reference evidence="14 15" key="1">
    <citation type="submission" date="2020-04" db="EMBL/GenBank/DDBJ databases">
        <title>Perkinsus olseni comparative genomics.</title>
        <authorList>
            <person name="Bogema D.R."/>
        </authorList>
    </citation>
    <scope>NUCLEOTIDE SEQUENCE [LARGE SCALE GENOMIC DNA]</scope>
    <source>
        <strain evidence="12">ATCC PRA-179</strain>
        <strain evidence="13">ATCC PRA-31</strain>
    </source>
</reference>
<dbReference type="InterPro" id="IPR036852">
    <property type="entry name" value="Peptidase_S8/S53_dom_sf"/>
</dbReference>
<evidence type="ECO:0000313" key="14">
    <source>
        <dbReference type="Proteomes" id="UP000570595"/>
    </source>
</evidence>
<dbReference type="SUPFAM" id="SSF52743">
    <property type="entry name" value="Subtilisin-like"/>
    <property type="match status" value="1"/>
</dbReference>
<keyword evidence="3 8" id="KW-0378">Hydrolase</keyword>
<dbReference type="InterPro" id="IPR015500">
    <property type="entry name" value="Peptidase_S8_subtilisin-rel"/>
</dbReference>
<dbReference type="GO" id="GO:0006508">
    <property type="term" value="P:proteolysis"/>
    <property type="evidence" value="ECO:0007669"/>
    <property type="project" value="UniProtKB-KW"/>
</dbReference>
<dbReference type="Gene3D" id="3.40.50.200">
    <property type="entry name" value="Peptidase S8/S53 domain"/>
    <property type="match status" value="1"/>
</dbReference>
<dbReference type="AlphaFoldDB" id="A0A7J6MLI5"/>
<feature type="domain" description="Peptidase S8/S53" evidence="11">
    <location>
        <begin position="184"/>
        <end position="417"/>
    </location>
</feature>
<comment type="catalytic activity">
    <reaction evidence="6">
        <text>Hydrolysis of proteins with broad specificity for peptide bonds, and a preference for a large uncharged residue in P1. Hydrolyzes peptide amides.</text>
        <dbReference type="EC" id="3.4.21.62"/>
    </reaction>
</comment>
<dbReference type="GO" id="GO:0004252">
    <property type="term" value="F:serine-type endopeptidase activity"/>
    <property type="evidence" value="ECO:0007669"/>
    <property type="project" value="UniProtKB-UniRule"/>
</dbReference>
<dbReference type="InterPro" id="IPR051048">
    <property type="entry name" value="Peptidase_S8/S53_subtilisin"/>
</dbReference>
<dbReference type="InterPro" id="IPR000209">
    <property type="entry name" value="Peptidase_S8/S53_dom"/>
</dbReference>
<feature type="active site" description="Charge relay system" evidence="8">
    <location>
        <position position="192"/>
    </location>
</feature>
<dbReference type="EC" id="3.4.21.62" evidence="7"/>
<organism evidence="13 15">
    <name type="scientific">Perkinsus olseni</name>
    <name type="common">Perkinsus atlanticus</name>
    <dbReference type="NCBI Taxonomy" id="32597"/>
    <lineage>
        <taxon>Eukaryota</taxon>
        <taxon>Sar</taxon>
        <taxon>Alveolata</taxon>
        <taxon>Perkinsozoa</taxon>
        <taxon>Perkinsea</taxon>
        <taxon>Perkinsida</taxon>
        <taxon>Perkinsidae</taxon>
        <taxon>Perkinsus</taxon>
    </lineage>
</organism>
<dbReference type="OrthoDB" id="531541at2759"/>
<evidence type="ECO:0000256" key="8">
    <source>
        <dbReference type="PROSITE-ProRule" id="PRU01240"/>
    </source>
</evidence>
<evidence type="ECO:0000256" key="3">
    <source>
        <dbReference type="ARBA" id="ARBA00022801"/>
    </source>
</evidence>
<feature type="signal peptide" evidence="10">
    <location>
        <begin position="1"/>
        <end position="20"/>
    </location>
</feature>
<comment type="similarity">
    <text evidence="1 8">Belongs to the peptidase S8 family.</text>
</comment>
<evidence type="ECO:0000256" key="1">
    <source>
        <dbReference type="ARBA" id="ARBA00011073"/>
    </source>
</evidence>
<accession>A0A7J6MLI5</accession>
<dbReference type="PROSITE" id="PS51892">
    <property type="entry name" value="SUBTILASE"/>
    <property type="match status" value="1"/>
</dbReference>
<evidence type="ECO:0000313" key="15">
    <source>
        <dbReference type="Proteomes" id="UP000572268"/>
    </source>
</evidence>
<feature type="region of interest" description="Disordered" evidence="9">
    <location>
        <begin position="466"/>
        <end position="494"/>
    </location>
</feature>
<evidence type="ECO:0000256" key="6">
    <source>
        <dbReference type="ARBA" id="ARBA00023529"/>
    </source>
</evidence>
<evidence type="ECO:0000256" key="10">
    <source>
        <dbReference type="SAM" id="SignalP"/>
    </source>
</evidence>
<evidence type="ECO:0000256" key="5">
    <source>
        <dbReference type="ARBA" id="ARBA00023145"/>
    </source>
</evidence>
<keyword evidence="2 8" id="KW-0645">Protease</keyword>
<evidence type="ECO:0000259" key="11">
    <source>
        <dbReference type="Pfam" id="PF00082"/>
    </source>
</evidence>
<evidence type="ECO:0000313" key="13">
    <source>
        <dbReference type="EMBL" id="KAF4672070.1"/>
    </source>
</evidence>
<keyword evidence="4 8" id="KW-0720">Serine protease</keyword>
<protein>
    <recommendedName>
        <fullName evidence="7">subtilisin</fullName>
        <ecNumber evidence="7">3.4.21.62</ecNumber>
    </recommendedName>
</protein>